<dbReference type="GO" id="GO:0005975">
    <property type="term" value="P:carbohydrate metabolic process"/>
    <property type="evidence" value="ECO:0007669"/>
    <property type="project" value="InterPro"/>
</dbReference>
<organism evidence="7 8">
    <name type="scientific">Rhodohalobacter mucosus</name>
    <dbReference type="NCBI Taxonomy" id="2079485"/>
    <lineage>
        <taxon>Bacteria</taxon>
        <taxon>Pseudomonadati</taxon>
        <taxon>Balneolota</taxon>
        <taxon>Balneolia</taxon>
        <taxon>Balneolales</taxon>
        <taxon>Balneolaceae</taxon>
        <taxon>Rhodohalobacter</taxon>
    </lineage>
</organism>
<dbReference type="InterPro" id="IPR017853">
    <property type="entry name" value="GH"/>
</dbReference>
<keyword evidence="2" id="KW-0732">Signal</keyword>
<name>A0A316TZ65_9BACT</name>
<dbReference type="Gene3D" id="3.20.20.80">
    <property type="entry name" value="Glycosidases"/>
    <property type="match status" value="1"/>
</dbReference>
<feature type="domain" description="Alpha-1,6-glucosidases pullulanase-type C-terminal" evidence="4">
    <location>
        <begin position="775"/>
        <end position="936"/>
    </location>
</feature>
<dbReference type="InterPro" id="IPR013780">
    <property type="entry name" value="Glyco_hydro_b"/>
</dbReference>
<dbReference type="InterPro" id="IPR004193">
    <property type="entry name" value="Glyco_hydro_13_N"/>
</dbReference>
<feature type="domain" description="Glycoside hydrolase family 13 N-terminal" evidence="3">
    <location>
        <begin position="156"/>
        <end position="242"/>
    </location>
</feature>
<dbReference type="InterPro" id="IPR013783">
    <property type="entry name" value="Ig-like_fold"/>
</dbReference>
<dbReference type="Pfam" id="PF17967">
    <property type="entry name" value="Pullulanase_N2"/>
    <property type="match status" value="1"/>
</dbReference>
<reference evidence="7 8" key="1">
    <citation type="submission" date="2018-05" db="EMBL/GenBank/DDBJ databases">
        <title>Rhodohalobacter halophilus gen. nov., sp. nov., a moderately halophilic member of the family Balneolaceae.</title>
        <authorList>
            <person name="Liu Z.-W."/>
        </authorList>
    </citation>
    <scope>NUCLEOTIDE SEQUENCE [LARGE SCALE GENOMIC DNA]</scope>
    <source>
        <strain evidence="7 8">8A47</strain>
    </source>
</reference>
<sequence>MTYPSKLLLPLLFISLSCSTTEKPTVQQETQQMSVTGAAAHWVDAGHLIWNPGTEAFSYALYYSDNAEIKVYDTEVTGGRFFELEPADEQVPIVQNRLRHLEGRPVFTLMVDKEDIRDAVKGQLIAVAFDGSGYPVAATHVQRHGVLDDLFYYDGKLGSVYHDNSIGLNLWAPTAQRVTLRVYDGEKNLIEEVAPVVESPENGVWRFEGPADWDRMYYRFDIRVYHRQTDTVEQYEVTDPYAVSLSTDSEYSQFVNLAEDPELKPNGWDSLVKELPFPTDITLYEAHMRDFSIIDQTVPEEHRGTYMAFTHNGEDGQDLTDGMDHLKVLADAGLTHLHLLPVNDIASVIEDRSERVDLDDPYRLLCDRLGIEELAEECERYGDQPIRDVFEEMAENDPVTLEIQNTLGARYPDHPARYDGFNWGYDPFHFNVPEGSYSTDPDGPKRILEFREMVQALNDIGLKLVIDVVYNHTHATGLSTYSVLDKVVPDYYQRLNIDTGEVETSTCCSNTAAEFLMMEKLIIDSVLLWAEHYKVDSFRFDLMGHHPKYVMENLQEALNELTVEEHGVDGKGIYIYGEGWNFGEVADNRIFDQATQFMTGGMGIGHFNDRIRDAVKGGFYSWTGRDQGFATGKYLFPNEESNASEEEKAALLDQADRVRVGMAGNLSTYRYVNRFGQAVDGGNEGIGYTLMPQETVNYLDKHDNETLWDNTQAKLPFDMMMEGRVRVHLLSNAFINYGQGVPFYQLGSDLLRSKSMDRDSYDSGDWYNAIDYTMETTHWGKGLPPAWRNEDRWDALRTIMQNENVDITKEHMEFTREVFLDQIRVRYSSPLFRLQSAEEIQKRVAFHNTGPDQDPGLIAMTISDGACAGESLDPNYDGILVLFNADDEPKTVDSGLTGMMLHPLLEDGSDPVLREASITTGGSVQVPALSALVFVKPQAGGQGEFVCNEVE</sequence>
<dbReference type="CDD" id="cd02860">
    <property type="entry name" value="E_set_Pullulanase"/>
    <property type="match status" value="1"/>
</dbReference>
<dbReference type="SUPFAM" id="SSF51445">
    <property type="entry name" value="(Trans)glycosidases"/>
    <property type="match status" value="1"/>
</dbReference>
<evidence type="ECO:0000259" key="5">
    <source>
        <dbReference type="Pfam" id="PF17967"/>
    </source>
</evidence>
<feature type="signal peptide" evidence="2">
    <location>
        <begin position="1"/>
        <end position="22"/>
    </location>
</feature>
<dbReference type="Pfam" id="PF11852">
    <property type="entry name" value="Pullul_strch_C"/>
    <property type="match status" value="1"/>
</dbReference>
<dbReference type="Pfam" id="PF02922">
    <property type="entry name" value="CBM_48"/>
    <property type="match status" value="1"/>
</dbReference>
<evidence type="ECO:0000256" key="1">
    <source>
        <dbReference type="ARBA" id="ARBA00008061"/>
    </source>
</evidence>
<comment type="caution">
    <text evidence="7">The sequence shown here is derived from an EMBL/GenBank/DDBJ whole genome shotgun (WGS) entry which is preliminary data.</text>
</comment>
<feature type="domain" description="Pullulanase Ins" evidence="6">
    <location>
        <begin position="345"/>
        <end position="404"/>
    </location>
</feature>
<dbReference type="InterPro" id="IPR041111">
    <property type="entry name" value="Pullulanase_Ins"/>
</dbReference>
<dbReference type="EMBL" id="QGGB01000010">
    <property type="protein sequence ID" value="PWN05296.1"/>
    <property type="molecule type" value="Genomic_DNA"/>
</dbReference>
<evidence type="ECO:0000256" key="2">
    <source>
        <dbReference type="SAM" id="SignalP"/>
    </source>
</evidence>
<evidence type="ECO:0000313" key="7">
    <source>
        <dbReference type="EMBL" id="PWN05296.1"/>
    </source>
</evidence>
<gene>
    <name evidence="7" type="ORF">DDZ15_14575</name>
</gene>
<dbReference type="PANTHER" id="PTHR43002">
    <property type="entry name" value="GLYCOGEN DEBRANCHING ENZYME"/>
    <property type="match status" value="1"/>
</dbReference>
<feature type="chain" id="PRO_5016419414" evidence="2">
    <location>
        <begin position="23"/>
        <end position="951"/>
    </location>
</feature>
<protein>
    <submittedName>
        <fullName evidence="7">DUF3372 domain-containing protein</fullName>
    </submittedName>
</protein>
<dbReference type="GO" id="GO:0051060">
    <property type="term" value="F:pullulanase activity"/>
    <property type="evidence" value="ECO:0007669"/>
    <property type="project" value="InterPro"/>
</dbReference>
<comment type="similarity">
    <text evidence="1">Belongs to the glycosyl hydrolase 13 family.</text>
</comment>
<evidence type="ECO:0000313" key="8">
    <source>
        <dbReference type="Proteomes" id="UP000245533"/>
    </source>
</evidence>
<dbReference type="InterPro" id="IPR024561">
    <property type="entry name" value="Pullul_strch_C"/>
</dbReference>
<dbReference type="NCBIfam" id="TIGR02103">
    <property type="entry name" value="pullul_strch"/>
    <property type="match status" value="1"/>
</dbReference>
<dbReference type="InterPro" id="IPR011839">
    <property type="entry name" value="Pullul_strch"/>
</dbReference>
<proteinExistence type="inferred from homology"/>
<dbReference type="Pfam" id="PF18494">
    <property type="entry name" value="Pullulanase_Ins"/>
    <property type="match status" value="1"/>
</dbReference>
<dbReference type="Proteomes" id="UP000245533">
    <property type="component" value="Unassembled WGS sequence"/>
</dbReference>
<dbReference type="Gene3D" id="2.60.40.10">
    <property type="entry name" value="Immunoglobulins"/>
    <property type="match status" value="1"/>
</dbReference>
<evidence type="ECO:0000259" key="4">
    <source>
        <dbReference type="Pfam" id="PF11852"/>
    </source>
</evidence>
<feature type="domain" description="Pullulanase N2" evidence="5">
    <location>
        <begin position="38"/>
        <end position="149"/>
    </location>
</feature>
<dbReference type="CDD" id="cd11341">
    <property type="entry name" value="AmyAc_Pullulanase_LD-like"/>
    <property type="match status" value="1"/>
</dbReference>
<dbReference type="Gene3D" id="2.60.40.1180">
    <property type="entry name" value="Golgi alpha-mannosidase II"/>
    <property type="match status" value="1"/>
</dbReference>
<evidence type="ECO:0000259" key="3">
    <source>
        <dbReference type="Pfam" id="PF02922"/>
    </source>
</evidence>
<dbReference type="SUPFAM" id="SSF51011">
    <property type="entry name" value="Glycosyl hydrolase domain"/>
    <property type="match status" value="1"/>
</dbReference>
<dbReference type="Gene3D" id="2.60.40.1130">
    <property type="entry name" value="Rab geranylgeranyltransferase alpha-subunit, insert domain"/>
    <property type="match status" value="1"/>
</dbReference>
<dbReference type="AlphaFoldDB" id="A0A316TZ65"/>
<keyword evidence="8" id="KW-1185">Reference proteome</keyword>
<dbReference type="PROSITE" id="PS51257">
    <property type="entry name" value="PROKAR_LIPOPROTEIN"/>
    <property type="match status" value="1"/>
</dbReference>
<accession>A0A316TZ65</accession>
<evidence type="ECO:0000259" key="6">
    <source>
        <dbReference type="Pfam" id="PF18494"/>
    </source>
</evidence>
<dbReference type="SUPFAM" id="SSF81296">
    <property type="entry name" value="E set domains"/>
    <property type="match status" value="2"/>
</dbReference>
<dbReference type="InterPro" id="IPR040671">
    <property type="entry name" value="Pullulanase_N2"/>
</dbReference>
<dbReference type="InterPro" id="IPR014756">
    <property type="entry name" value="Ig_E-set"/>
</dbReference>